<dbReference type="InterPro" id="IPR013216">
    <property type="entry name" value="Methyltransf_11"/>
</dbReference>
<protein>
    <submittedName>
        <fullName evidence="3">Phosphatidylethanolamine/phosphatidyl-N-methylethanolamine N-methyltransferase</fullName>
    </submittedName>
</protein>
<feature type="domain" description="Methyltransferase type 11" evidence="2">
    <location>
        <begin position="90"/>
        <end position="186"/>
    </location>
</feature>
<accession>A0A1M7U9Y4</accession>
<dbReference type="Proteomes" id="UP000184096">
    <property type="component" value="Chromosome I"/>
</dbReference>
<dbReference type="GO" id="GO:0032259">
    <property type="term" value="P:methylation"/>
    <property type="evidence" value="ECO:0007669"/>
    <property type="project" value="UniProtKB-KW"/>
</dbReference>
<dbReference type="CDD" id="cd02440">
    <property type="entry name" value="AdoMet_MTases"/>
    <property type="match status" value="1"/>
</dbReference>
<keyword evidence="3" id="KW-0808">Transferase</keyword>
<reference evidence="4" key="1">
    <citation type="submission" date="2016-11" db="EMBL/GenBank/DDBJ databases">
        <authorList>
            <person name="Varghese N."/>
            <person name="Submissions S."/>
        </authorList>
    </citation>
    <scope>NUCLEOTIDE SEQUENCE [LARGE SCALE GENOMIC DNA]</scope>
    <source>
        <strain evidence="4">GAS401</strain>
    </source>
</reference>
<dbReference type="EMBL" id="LT670849">
    <property type="protein sequence ID" value="SHN79872.1"/>
    <property type="molecule type" value="Genomic_DNA"/>
</dbReference>
<evidence type="ECO:0000313" key="4">
    <source>
        <dbReference type="Proteomes" id="UP000184096"/>
    </source>
</evidence>
<feature type="region of interest" description="Disordered" evidence="1">
    <location>
        <begin position="1"/>
        <end position="22"/>
    </location>
</feature>
<dbReference type="SUPFAM" id="SSF53335">
    <property type="entry name" value="S-adenosyl-L-methionine-dependent methyltransferases"/>
    <property type="match status" value="1"/>
</dbReference>
<gene>
    <name evidence="3" type="ORF">SAMN05444170_4147</name>
</gene>
<dbReference type="PANTHER" id="PTHR42912">
    <property type="entry name" value="METHYLTRANSFERASE"/>
    <property type="match status" value="1"/>
</dbReference>
<dbReference type="Pfam" id="PF08241">
    <property type="entry name" value="Methyltransf_11"/>
    <property type="match status" value="1"/>
</dbReference>
<dbReference type="PANTHER" id="PTHR42912:SF80">
    <property type="entry name" value="METHYLTRANSFERASE DOMAIN-CONTAINING PROTEIN"/>
    <property type="match status" value="1"/>
</dbReference>
<keyword evidence="4" id="KW-1185">Reference proteome</keyword>
<sequence length="259" mass="28802">MQWVAKSQRQDHTSDAGSGYAGSALYEGNEKTTMAESIKLDGTELDFDREMVEQAYDRWAPVYDLVFGGVFSKGRDAAIQATNKIGGRVLEVGVGTGISLPLYSPNLRIFGTDISEAMLNKARKRVAEQKLKNVEGLAVMDAEKLEFEDDSFDVVMAQYVVTAVPNPEVALDEFARVLRPGGELIILTRVSADQGMRRFIEQGLQPVVRHLGFRTAEFAWSRYTNWLSGAKKVELVERRLIPPFGHFSLVRIRKIAASA</sequence>
<organism evidence="3 4">
    <name type="scientific">Bradyrhizobium erythrophlei</name>
    <dbReference type="NCBI Taxonomy" id="1437360"/>
    <lineage>
        <taxon>Bacteria</taxon>
        <taxon>Pseudomonadati</taxon>
        <taxon>Pseudomonadota</taxon>
        <taxon>Alphaproteobacteria</taxon>
        <taxon>Hyphomicrobiales</taxon>
        <taxon>Nitrobacteraceae</taxon>
        <taxon>Bradyrhizobium</taxon>
    </lineage>
</organism>
<proteinExistence type="predicted"/>
<dbReference type="InterPro" id="IPR029063">
    <property type="entry name" value="SAM-dependent_MTases_sf"/>
</dbReference>
<evidence type="ECO:0000259" key="2">
    <source>
        <dbReference type="Pfam" id="PF08241"/>
    </source>
</evidence>
<evidence type="ECO:0000313" key="3">
    <source>
        <dbReference type="EMBL" id="SHN79872.1"/>
    </source>
</evidence>
<dbReference type="GO" id="GO:0008757">
    <property type="term" value="F:S-adenosylmethionine-dependent methyltransferase activity"/>
    <property type="evidence" value="ECO:0007669"/>
    <property type="project" value="InterPro"/>
</dbReference>
<dbReference type="AlphaFoldDB" id="A0A1M7U9Y4"/>
<dbReference type="InterPro" id="IPR050508">
    <property type="entry name" value="Methyltransf_Superfamily"/>
</dbReference>
<name>A0A1M7U9Y4_9BRAD</name>
<evidence type="ECO:0000256" key="1">
    <source>
        <dbReference type="SAM" id="MobiDB-lite"/>
    </source>
</evidence>
<dbReference type="Gene3D" id="3.40.50.150">
    <property type="entry name" value="Vaccinia Virus protein VP39"/>
    <property type="match status" value="1"/>
</dbReference>
<keyword evidence="3" id="KW-0489">Methyltransferase</keyword>